<feature type="binding site" evidence="9">
    <location>
        <position position="18"/>
    </location>
    <ligand>
        <name>Mg(2+)</name>
        <dbReference type="ChEBI" id="CHEBI:18420"/>
    </ligand>
</feature>
<dbReference type="SUPFAM" id="SSF52540">
    <property type="entry name" value="P-loop containing nucleoside triphosphate hydrolases"/>
    <property type="match status" value="1"/>
</dbReference>
<dbReference type="CDD" id="cd03109">
    <property type="entry name" value="DTBS"/>
    <property type="match status" value="1"/>
</dbReference>
<dbReference type="EMBL" id="SJPM01000005">
    <property type="protein sequence ID" value="TWT96491.1"/>
    <property type="molecule type" value="Genomic_DNA"/>
</dbReference>
<evidence type="ECO:0000256" key="2">
    <source>
        <dbReference type="ARBA" id="ARBA00022598"/>
    </source>
</evidence>
<feature type="binding site" evidence="9">
    <location>
        <position position="117"/>
    </location>
    <ligand>
        <name>Mg(2+)</name>
        <dbReference type="ChEBI" id="CHEBI:18420"/>
    </ligand>
</feature>
<dbReference type="Proteomes" id="UP000316213">
    <property type="component" value="Unassembled WGS sequence"/>
</dbReference>
<name>A0A5C6ABP7_9BACT</name>
<gene>
    <name evidence="10" type="primary">bioD1</name>
    <name evidence="9" type="synonym">bioD</name>
    <name evidence="10" type="ORF">Pla100_29720</name>
</gene>
<dbReference type="RefSeq" id="WP_146578396.1">
    <property type="nucleotide sequence ID" value="NZ_SJPM01000005.1"/>
</dbReference>
<evidence type="ECO:0000256" key="5">
    <source>
        <dbReference type="ARBA" id="ARBA00022756"/>
    </source>
</evidence>
<reference evidence="10 11" key="1">
    <citation type="submission" date="2019-02" db="EMBL/GenBank/DDBJ databases">
        <title>Deep-cultivation of Planctomycetes and their phenomic and genomic characterization uncovers novel biology.</title>
        <authorList>
            <person name="Wiegand S."/>
            <person name="Jogler M."/>
            <person name="Boedeker C."/>
            <person name="Pinto D."/>
            <person name="Vollmers J."/>
            <person name="Rivas-Marin E."/>
            <person name="Kohn T."/>
            <person name="Peeters S.H."/>
            <person name="Heuer A."/>
            <person name="Rast P."/>
            <person name="Oberbeckmann S."/>
            <person name="Bunk B."/>
            <person name="Jeske O."/>
            <person name="Meyerdierks A."/>
            <person name="Storesund J.E."/>
            <person name="Kallscheuer N."/>
            <person name="Luecker S."/>
            <person name="Lage O.M."/>
            <person name="Pohl T."/>
            <person name="Merkel B.J."/>
            <person name="Hornburger P."/>
            <person name="Mueller R.-W."/>
            <person name="Bruemmer F."/>
            <person name="Labrenz M."/>
            <person name="Spormann A.M."/>
            <person name="Op Den Camp H."/>
            <person name="Overmann J."/>
            <person name="Amann R."/>
            <person name="Jetten M.S.M."/>
            <person name="Mascher T."/>
            <person name="Medema M.H."/>
            <person name="Devos D.P."/>
            <person name="Kaster A.-K."/>
            <person name="Ovreas L."/>
            <person name="Rohde M."/>
            <person name="Galperin M.Y."/>
            <person name="Jogler C."/>
        </authorList>
    </citation>
    <scope>NUCLEOTIDE SEQUENCE [LARGE SCALE GENOMIC DNA]</scope>
    <source>
        <strain evidence="10 11">Pla100</strain>
    </source>
</reference>
<comment type="pathway">
    <text evidence="9">Cofactor biosynthesis; biotin biosynthesis; biotin from 7,8-diaminononanoate: step 1/2.</text>
</comment>
<dbReference type="Gene3D" id="3.40.50.300">
    <property type="entry name" value="P-loop containing nucleotide triphosphate hydrolases"/>
    <property type="match status" value="1"/>
</dbReference>
<organism evidence="10 11">
    <name type="scientific">Neorhodopirellula pilleata</name>
    <dbReference type="NCBI Taxonomy" id="2714738"/>
    <lineage>
        <taxon>Bacteria</taxon>
        <taxon>Pseudomonadati</taxon>
        <taxon>Planctomycetota</taxon>
        <taxon>Planctomycetia</taxon>
        <taxon>Pirellulales</taxon>
        <taxon>Pirellulaceae</taxon>
        <taxon>Neorhodopirellula</taxon>
    </lineage>
</organism>
<protein>
    <recommendedName>
        <fullName evidence="9">ATP-dependent dethiobiotin synthetase BioD</fullName>
        <ecNumber evidence="9">6.3.3.3</ecNumber>
    </recommendedName>
    <alternativeName>
        <fullName evidence="9">DTB synthetase</fullName>
        <shortName evidence="9">DTBS</shortName>
    </alternativeName>
    <alternativeName>
        <fullName evidence="9">Dethiobiotin synthase</fullName>
    </alternativeName>
</protein>
<dbReference type="AlphaFoldDB" id="A0A5C6ABP7"/>
<evidence type="ECO:0000256" key="3">
    <source>
        <dbReference type="ARBA" id="ARBA00022723"/>
    </source>
</evidence>
<evidence type="ECO:0000256" key="4">
    <source>
        <dbReference type="ARBA" id="ARBA00022741"/>
    </source>
</evidence>
<feature type="binding site" evidence="9">
    <location>
        <begin position="14"/>
        <end position="19"/>
    </location>
    <ligand>
        <name>ATP</name>
        <dbReference type="ChEBI" id="CHEBI:30616"/>
    </ligand>
</feature>
<evidence type="ECO:0000256" key="6">
    <source>
        <dbReference type="ARBA" id="ARBA00022840"/>
    </source>
</evidence>
<evidence type="ECO:0000256" key="8">
    <source>
        <dbReference type="ARBA" id="ARBA00047386"/>
    </source>
</evidence>
<dbReference type="PANTHER" id="PTHR43210">
    <property type="entry name" value="DETHIOBIOTIN SYNTHETASE"/>
    <property type="match status" value="1"/>
</dbReference>
<dbReference type="Pfam" id="PF13500">
    <property type="entry name" value="AAA_26"/>
    <property type="match status" value="1"/>
</dbReference>
<keyword evidence="1 9" id="KW-0963">Cytoplasm</keyword>
<evidence type="ECO:0000313" key="11">
    <source>
        <dbReference type="Proteomes" id="UP000316213"/>
    </source>
</evidence>
<dbReference type="InterPro" id="IPR027417">
    <property type="entry name" value="P-loop_NTPase"/>
</dbReference>
<evidence type="ECO:0000256" key="9">
    <source>
        <dbReference type="HAMAP-Rule" id="MF_00336"/>
    </source>
</evidence>
<comment type="catalytic activity">
    <reaction evidence="8">
        <text>(7R,8S)-8-amino-7-(carboxyamino)nonanoate + ATP = (4R,5S)-dethiobiotin + ADP + phosphate + H(+)</text>
        <dbReference type="Rhea" id="RHEA:63684"/>
        <dbReference type="ChEBI" id="CHEBI:15378"/>
        <dbReference type="ChEBI" id="CHEBI:30616"/>
        <dbReference type="ChEBI" id="CHEBI:43474"/>
        <dbReference type="ChEBI" id="CHEBI:149470"/>
        <dbReference type="ChEBI" id="CHEBI:149473"/>
        <dbReference type="ChEBI" id="CHEBI:456216"/>
    </reaction>
</comment>
<dbReference type="GO" id="GO:0005829">
    <property type="term" value="C:cytosol"/>
    <property type="evidence" value="ECO:0007669"/>
    <property type="project" value="TreeGrafter"/>
</dbReference>
<keyword evidence="6 9" id="KW-0067">ATP-binding</keyword>
<dbReference type="NCBIfam" id="TIGR00347">
    <property type="entry name" value="bioD"/>
    <property type="match status" value="1"/>
</dbReference>
<proteinExistence type="inferred from homology"/>
<evidence type="ECO:0000256" key="1">
    <source>
        <dbReference type="ARBA" id="ARBA00022490"/>
    </source>
</evidence>
<keyword evidence="2 9" id="KW-0436">Ligase</keyword>
<dbReference type="GO" id="GO:0000287">
    <property type="term" value="F:magnesium ion binding"/>
    <property type="evidence" value="ECO:0007669"/>
    <property type="project" value="UniProtKB-UniRule"/>
</dbReference>
<comment type="caution">
    <text evidence="10">The sequence shown here is derived from an EMBL/GenBank/DDBJ whole genome shotgun (WGS) entry which is preliminary data.</text>
</comment>
<dbReference type="HAMAP" id="MF_00336">
    <property type="entry name" value="BioD"/>
    <property type="match status" value="1"/>
</dbReference>
<comment type="cofactor">
    <cofactor evidence="9">
        <name>Mg(2+)</name>
        <dbReference type="ChEBI" id="CHEBI:18420"/>
    </cofactor>
</comment>
<dbReference type="EC" id="6.3.3.3" evidence="9"/>
<feature type="binding site" evidence="9">
    <location>
        <position position="43"/>
    </location>
    <ligand>
        <name>substrate</name>
    </ligand>
</feature>
<comment type="caution">
    <text evidence="9">Lacks conserved residue(s) required for the propagation of feature annotation.</text>
</comment>
<sequence>MASNWNLITGTGTDVGKTYYASALAETRRRVGQRVGVYKPVASGCEPDETGRPVASDAVLLWNAAGKPLTLQSVCPQTFVAALAPPQAAAAEGRRVDEDQLISGLDAWIDFDEVLIEGAGGLFSPISDSMLNLDFAIRLQRRYPVKITLVAADRLGVQHDVIACVRAAQASGLAIDEVILNTINPDSSTPTNAAELAKWLSIPIRRWTRSDSG</sequence>
<feature type="active site" evidence="9">
    <location>
        <position position="39"/>
    </location>
</feature>
<dbReference type="GO" id="GO:0004141">
    <property type="term" value="F:dethiobiotin synthase activity"/>
    <property type="evidence" value="ECO:0007669"/>
    <property type="project" value="UniProtKB-UniRule"/>
</dbReference>
<keyword evidence="11" id="KW-1185">Reference proteome</keyword>
<dbReference type="UniPathway" id="UPA00078">
    <property type="reaction ID" value="UER00161"/>
</dbReference>
<keyword evidence="3 9" id="KW-0479">Metal-binding</keyword>
<accession>A0A5C6ABP7</accession>
<keyword evidence="7 9" id="KW-0460">Magnesium</keyword>
<comment type="subcellular location">
    <subcellularLocation>
        <location evidence="9">Cytoplasm</location>
    </subcellularLocation>
</comment>
<comment type="function">
    <text evidence="9">Catalyzes a mechanistically unusual reaction, the ATP-dependent insertion of CO2 between the N7 and N8 nitrogen atoms of 7,8-diaminopelargonic acid (DAPA, also called 7,8-diammoniononanoate) to form a ureido ring.</text>
</comment>
<keyword evidence="4 9" id="KW-0547">Nucleotide-binding</keyword>
<evidence type="ECO:0000313" key="10">
    <source>
        <dbReference type="EMBL" id="TWT96491.1"/>
    </source>
</evidence>
<feature type="binding site" evidence="9">
    <location>
        <position position="57"/>
    </location>
    <ligand>
        <name>Mg(2+)</name>
        <dbReference type="ChEBI" id="CHEBI:18420"/>
    </ligand>
</feature>
<comment type="catalytic activity">
    <reaction evidence="9">
        <text>(7R,8S)-7,8-diammoniononanoate + CO2 + ATP = (4R,5S)-dethiobiotin + ADP + phosphate + 3 H(+)</text>
        <dbReference type="Rhea" id="RHEA:15805"/>
        <dbReference type="ChEBI" id="CHEBI:15378"/>
        <dbReference type="ChEBI" id="CHEBI:16526"/>
        <dbReference type="ChEBI" id="CHEBI:30616"/>
        <dbReference type="ChEBI" id="CHEBI:43474"/>
        <dbReference type="ChEBI" id="CHEBI:149469"/>
        <dbReference type="ChEBI" id="CHEBI:149473"/>
        <dbReference type="ChEBI" id="CHEBI:456216"/>
        <dbReference type="EC" id="6.3.3.3"/>
    </reaction>
</comment>
<dbReference type="GO" id="GO:0009102">
    <property type="term" value="P:biotin biosynthetic process"/>
    <property type="evidence" value="ECO:0007669"/>
    <property type="project" value="UniProtKB-UniRule"/>
</dbReference>
<comment type="similarity">
    <text evidence="9">Belongs to the dethiobiotin synthetase family.</text>
</comment>
<feature type="binding site" evidence="9">
    <location>
        <position position="57"/>
    </location>
    <ligand>
        <name>ATP</name>
        <dbReference type="ChEBI" id="CHEBI:30616"/>
    </ligand>
</feature>
<dbReference type="PIRSF" id="PIRSF006755">
    <property type="entry name" value="DTB_synth"/>
    <property type="match status" value="1"/>
</dbReference>
<dbReference type="OrthoDB" id="9802097at2"/>
<dbReference type="GO" id="GO:0005524">
    <property type="term" value="F:ATP binding"/>
    <property type="evidence" value="ECO:0007669"/>
    <property type="project" value="UniProtKB-UniRule"/>
</dbReference>
<feature type="binding site" evidence="9">
    <location>
        <begin position="117"/>
        <end position="120"/>
    </location>
    <ligand>
        <name>ATP</name>
        <dbReference type="ChEBI" id="CHEBI:30616"/>
    </ligand>
</feature>
<keyword evidence="5 9" id="KW-0093">Biotin biosynthesis</keyword>
<dbReference type="InterPro" id="IPR004472">
    <property type="entry name" value="DTB_synth_BioD"/>
</dbReference>
<comment type="subunit">
    <text evidence="9">Homodimer.</text>
</comment>
<feature type="binding site" evidence="9">
    <location>
        <begin position="181"/>
        <end position="182"/>
    </location>
    <ligand>
        <name>ATP</name>
        <dbReference type="ChEBI" id="CHEBI:30616"/>
    </ligand>
</feature>
<dbReference type="PANTHER" id="PTHR43210:SF2">
    <property type="entry name" value="ATP-DEPENDENT DETHIOBIOTIN SYNTHETASE BIOD 2"/>
    <property type="match status" value="1"/>
</dbReference>
<evidence type="ECO:0000256" key="7">
    <source>
        <dbReference type="ARBA" id="ARBA00022842"/>
    </source>
</evidence>